<proteinExistence type="inferred from homology"/>
<dbReference type="InterPro" id="IPR011610">
    <property type="entry name" value="SAM_mthyl_Trfase_ML2640-like"/>
</dbReference>
<dbReference type="RefSeq" id="WP_185062153.1">
    <property type="nucleotide sequence ID" value="NZ_BAABJP010000062.1"/>
</dbReference>
<dbReference type="PANTHER" id="PTHR43619:SF2">
    <property type="entry name" value="S-ADENOSYL-L-METHIONINE-DEPENDENT METHYLTRANSFERASES SUPERFAMILY PROTEIN"/>
    <property type="match status" value="1"/>
</dbReference>
<evidence type="ECO:0000256" key="2">
    <source>
        <dbReference type="ARBA" id="ARBA00008138"/>
    </source>
</evidence>
<sequence length="286" mass="31103">MRRDDDQWEITTGVGATALAVAAARAMESRAAEPLVSDPYAELFVTTAERESHGALDVSADAGQVRTRTSYIGVRSRFFDRFVLDAATAGIGQTVILAAGLDARALRLELPAGHTVYELDQAKVLDFKDRALAGGLPVPRTGGGERVPVPVDLRQDWPAALRSRGFDPELPTAWLAEGLLPYLPAWAERDLLDRIHELSAPASRCALERFARLADEPERPAAPVLGVDVRELVYRDDRPDPGKRLAALGWRVTQLPARVVAERYGRPLAAQGTFSRKAVLVTAVKP</sequence>
<comment type="similarity">
    <text evidence="2 6">Belongs to the UPF0677 family.</text>
</comment>
<dbReference type="Pfam" id="PF04072">
    <property type="entry name" value="LCM"/>
    <property type="match status" value="1"/>
</dbReference>
<dbReference type="Gene3D" id="3.40.50.150">
    <property type="entry name" value="Vaccinia Virus protein VP39"/>
    <property type="match status" value="1"/>
</dbReference>
<evidence type="ECO:0000256" key="6">
    <source>
        <dbReference type="RuleBase" id="RU362030"/>
    </source>
</evidence>
<dbReference type="InterPro" id="IPR029063">
    <property type="entry name" value="SAM-dependent_MTases_sf"/>
</dbReference>
<accession>A0ABP9RCI8</accession>
<dbReference type="GO" id="GO:0008168">
    <property type="term" value="F:methyltransferase activity"/>
    <property type="evidence" value="ECO:0007669"/>
    <property type="project" value="UniProtKB-KW"/>
</dbReference>
<keyword evidence="4" id="KW-0808">Transferase</keyword>
<keyword evidence="8" id="KW-1185">Reference proteome</keyword>
<dbReference type="SUPFAM" id="SSF53335">
    <property type="entry name" value="S-adenosyl-L-methionine-dependent methyltransferases"/>
    <property type="match status" value="1"/>
</dbReference>
<name>A0ABP9RCI8_9PSEU</name>
<dbReference type="GO" id="GO:0032259">
    <property type="term" value="P:methylation"/>
    <property type="evidence" value="ECO:0007669"/>
    <property type="project" value="UniProtKB-KW"/>
</dbReference>
<evidence type="ECO:0000313" key="8">
    <source>
        <dbReference type="Proteomes" id="UP001428817"/>
    </source>
</evidence>
<dbReference type="EMBL" id="BAABJP010000062">
    <property type="protein sequence ID" value="GAA5174688.1"/>
    <property type="molecule type" value="Genomic_DNA"/>
</dbReference>
<evidence type="ECO:0000256" key="1">
    <source>
        <dbReference type="ARBA" id="ARBA00003907"/>
    </source>
</evidence>
<protein>
    <recommendedName>
        <fullName evidence="6">S-adenosyl-L-methionine-dependent methyltransferase</fullName>
        <ecNumber evidence="6">2.1.1.-</ecNumber>
    </recommendedName>
</protein>
<dbReference type="Proteomes" id="UP001428817">
    <property type="component" value="Unassembled WGS sequence"/>
</dbReference>
<evidence type="ECO:0000256" key="5">
    <source>
        <dbReference type="ARBA" id="ARBA00022691"/>
    </source>
</evidence>
<organism evidence="7 8">
    <name type="scientific">Pseudonocardia eucalypti</name>
    <dbReference type="NCBI Taxonomy" id="648755"/>
    <lineage>
        <taxon>Bacteria</taxon>
        <taxon>Bacillati</taxon>
        <taxon>Actinomycetota</taxon>
        <taxon>Actinomycetes</taxon>
        <taxon>Pseudonocardiales</taxon>
        <taxon>Pseudonocardiaceae</taxon>
        <taxon>Pseudonocardia</taxon>
    </lineage>
</organism>
<dbReference type="InterPro" id="IPR007213">
    <property type="entry name" value="Ppm1/Ppm2/Tcmp"/>
</dbReference>
<keyword evidence="3 6" id="KW-0489">Methyltransferase</keyword>
<dbReference type="NCBIfam" id="TIGR00027">
    <property type="entry name" value="mthyl_TIGR00027"/>
    <property type="match status" value="1"/>
</dbReference>
<comment type="caution">
    <text evidence="7">The sequence shown here is derived from an EMBL/GenBank/DDBJ whole genome shotgun (WGS) entry which is preliminary data.</text>
</comment>
<evidence type="ECO:0000313" key="7">
    <source>
        <dbReference type="EMBL" id="GAA5174688.1"/>
    </source>
</evidence>
<comment type="function">
    <text evidence="1 6">Exhibits S-adenosyl-L-methionine-dependent methyltransferase activity.</text>
</comment>
<evidence type="ECO:0000256" key="3">
    <source>
        <dbReference type="ARBA" id="ARBA00022603"/>
    </source>
</evidence>
<reference evidence="8" key="1">
    <citation type="journal article" date="2019" name="Int. J. Syst. Evol. Microbiol.">
        <title>The Global Catalogue of Microorganisms (GCM) 10K type strain sequencing project: providing services to taxonomists for standard genome sequencing and annotation.</title>
        <authorList>
            <consortium name="The Broad Institute Genomics Platform"/>
            <consortium name="The Broad Institute Genome Sequencing Center for Infectious Disease"/>
            <person name="Wu L."/>
            <person name="Ma J."/>
        </authorList>
    </citation>
    <scope>NUCLEOTIDE SEQUENCE [LARGE SCALE GENOMIC DNA]</scope>
    <source>
        <strain evidence="8">JCM 18303</strain>
    </source>
</reference>
<gene>
    <name evidence="7" type="ORF">GCM10023321_79070</name>
</gene>
<dbReference type="EC" id="2.1.1.-" evidence="6"/>
<dbReference type="PANTHER" id="PTHR43619">
    <property type="entry name" value="S-ADENOSYL-L-METHIONINE-DEPENDENT METHYLTRANSFERASE YKTD-RELATED"/>
    <property type="match status" value="1"/>
</dbReference>
<keyword evidence="5 6" id="KW-0949">S-adenosyl-L-methionine</keyword>
<evidence type="ECO:0000256" key="4">
    <source>
        <dbReference type="ARBA" id="ARBA00022679"/>
    </source>
</evidence>